<dbReference type="Proteomes" id="UP000041314">
    <property type="component" value="Unassembled WGS sequence"/>
</dbReference>
<evidence type="ECO:0000313" key="2">
    <source>
        <dbReference type="EMBL" id="CNU12627.1"/>
    </source>
</evidence>
<dbReference type="AlphaFoldDB" id="A0A655CGD9"/>
<evidence type="ECO:0000256" key="1">
    <source>
        <dbReference type="SAM" id="MobiDB-lite"/>
    </source>
</evidence>
<reference evidence="2 3" key="1">
    <citation type="submission" date="2015-03" db="EMBL/GenBank/DDBJ databases">
        <authorList>
            <consortium name="Pathogen Informatics"/>
        </authorList>
    </citation>
    <scope>NUCLEOTIDE SEQUENCE [LARGE SCALE GENOMIC DNA]</scope>
    <source>
        <strain evidence="2 3">A1104</strain>
    </source>
</reference>
<accession>A0A655CGD9</accession>
<name>A0A655CGD9_SALET</name>
<dbReference type="EMBL" id="CQPA01000012">
    <property type="protein sequence ID" value="CNU12627.1"/>
    <property type="molecule type" value="Genomic_DNA"/>
</dbReference>
<feature type="compositionally biased region" description="Basic residues" evidence="1">
    <location>
        <begin position="15"/>
        <end position="37"/>
    </location>
</feature>
<evidence type="ECO:0000313" key="3">
    <source>
        <dbReference type="Proteomes" id="UP000041314"/>
    </source>
</evidence>
<organism evidence="2 3">
    <name type="scientific">Salmonella enterica subsp. enterica serovar Bovismorbificans</name>
    <dbReference type="NCBI Taxonomy" id="58097"/>
    <lineage>
        <taxon>Bacteria</taxon>
        <taxon>Pseudomonadati</taxon>
        <taxon>Pseudomonadota</taxon>
        <taxon>Gammaproteobacteria</taxon>
        <taxon>Enterobacterales</taxon>
        <taxon>Enterobacteriaceae</taxon>
        <taxon>Salmonella</taxon>
    </lineage>
</organism>
<feature type="compositionally biased region" description="Basic and acidic residues" evidence="1">
    <location>
        <begin position="1"/>
        <end position="14"/>
    </location>
</feature>
<sequence>MRIKIAEDHADNQRNQHRHQRHNGNVRHPCRAQRNHRKERAIIKRQNRDSADVALIAEFAYQRSIKSAI</sequence>
<protein>
    <submittedName>
        <fullName evidence="2">Uncharacterized protein</fullName>
    </submittedName>
</protein>
<feature type="region of interest" description="Disordered" evidence="1">
    <location>
        <begin position="1"/>
        <end position="37"/>
    </location>
</feature>
<proteinExistence type="predicted"/>
<gene>
    <name evidence="2" type="ORF">ERS008198_01972</name>
</gene>